<dbReference type="PRINTS" id="PR00183">
    <property type="entry name" value="ECOLIPORIN"/>
</dbReference>
<dbReference type="PANTHER" id="PTHR34501">
    <property type="entry name" value="PROTEIN YDDL-RELATED"/>
    <property type="match status" value="1"/>
</dbReference>
<dbReference type="PANTHER" id="PTHR34501:SF2">
    <property type="entry name" value="OUTER MEMBRANE PORIN F-RELATED"/>
    <property type="match status" value="1"/>
</dbReference>
<dbReference type="OrthoDB" id="6213950at2"/>
<dbReference type="SUPFAM" id="SSF56935">
    <property type="entry name" value="Porins"/>
    <property type="match status" value="1"/>
</dbReference>
<dbReference type="GO" id="GO:0009279">
    <property type="term" value="C:cell outer membrane"/>
    <property type="evidence" value="ECO:0007669"/>
    <property type="project" value="UniProtKB-SubCell"/>
</dbReference>
<accession>A0A3A6R1F6</accession>
<gene>
    <name evidence="6" type="ORF">DZ860_13780</name>
</gene>
<evidence type="ECO:0000313" key="7">
    <source>
        <dbReference type="Proteomes" id="UP000273252"/>
    </source>
</evidence>
<dbReference type="Proteomes" id="UP000273252">
    <property type="component" value="Unassembled WGS sequence"/>
</dbReference>
<evidence type="ECO:0000256" key="3">
    <source>
        <dbReference type="ARBA" id="ARBA00022729"/>
    </source>
</evidence>
<dbReference type="InterPro" id="IPR033900">
    <property type="entry name" value="Gram_neg_porin_domain"/>
</dbReference>
<dbReference type="InterPro" id="IPR001897">
    <property type="entry name" value="Porin_gammaproteobac"/>
</dbReference>
<dbReference type="GO" id="GO:0015288">
    <property type="term" value="F:porin activity"/>
    <property type="evidence" value="ECO:0007669"/>
    <property type="project" value="InterPro"/>
</dbReference>
<dbReference type="EMBL" id="QVMU01000012">
    <property type="protein sequence ID" value="RJX70218.1"/>
    <property type="molecule type" value="Genomic_DNA"/>
</dbReference>
<evidence type="ECO:0000259" key="5">
    <source>
        <dbReference type="Pfam" id="PF13609"/>
    </source>
</evidence>
<protein>
    <submittedName>
        <fullName evidence="6">Porin</fullName>
    </submittedName>
</protein>
<name>A0A3A6R1F6_9VIBR</name>
<keyword evidence="3" id="KW-0732">Signal</keyword>
<keyword evidence="4" id="KW-0472">Membrane</keyword>
<comment type="subcellular location">
    <subcellularLocation>
        <location evidence="1">Cell outer membrane</location>
        <topology evidence="1">Multi-pass membrane protein</topology>
    </subcellularLocation>
</comment>
<dbReference type="GO" id="GO:0034220">
    <property type="term" value="P:monoatomic ion transmembrane transport"/>
    <property type="evidence" value="ECO:0007669"/>
    <property type="project" value="InterPro"/>
</dbReference>
<evidence type="ECO:0000256" key="2">
    <source>
        <dbReference type="ARBA" id="ARBA00007539"/>
    </source>
</evidence>
<dbReference type="AlphaFoldDB" id="A0A3A6R1F6"/>
<comment type="similarity">
    <text evidence="2">Belongs to the Gram-negative porin family.</text>
</comment>
<evidence type="ECO:0000313" key="6">
    <source>
        <dbReference type="EMBL" id="RJX70218.1"/>
    </source>
</evidence>
<dbReference type="InterPro" id="IPR023614">
    <property type="entry name" value="Porin_dom_sf"/>
</dbReference>
<proteinExistence type="inferred from homology"/>
<dbReference type="Gene3D" id="2.40.160.10">
    <property type="entry name" value="Porin"/>
    <property type="match status" value="1"/>
</dbReference>
<keyword evidence="7" id="KW-1185">Reference proteome</keyword>
<dbReference type="Pfam" id="PF13609">
    <property type="entry name" value="Porin_4"/>
    <property type="match status" value="1"/>
</dbReference>
<dbReference type="CDD" id="cd00342">
    <property type="entry name" value="gram_neg_porins"/>
    <property type="match status" value="1"/>
</dbReference>
<sequence length="371" mass="40628">MFYFRLFDTQDILLQSRPRNLVERTSSQTEREYFQIIKGNRIRNSQIKKRQWIIMKKTLVALAVLAAGTASAVNAAEIYNADGSVLELTGRAFAIIEHKKTDTDSDTDVLVDDSRLGFKVRHQVTDAVAAVGKFEFQLTTQDDGSALKNRDVYAGLDFTDTVAVTFGRQTTSFDDYAFRGGFDEYYGYSQELEDRGRANGIIKAESANMNGLVVSGSYQFKEEEAGKDITGATLAASYDAEFGLGLSAGYFDYKQSGNNDHATGFNVGASYAFGDAKVGADYSSEDHFDKSSADAFRLGGEYFIDAYRLYAGYGQVDEKPVVGDSVDKDGFYAGVAYAFGAKTTLFVEGASYDNGTSADDDRLALGINVNF</sequence>
<organism evidence="6 7">
    <name type="scientific">Vibrio sinensis</name>
    <dbReference type="NCBI Taxonomy" id="2302434"/>
    <lineage>
        <taxon>Bacteria</taxon>
        <taxon>Pseudomonadati</taxon>
        <taxon>Pseudomonadota</taxon>
        <taxon>Gammaproteobacteria</taxon>
        <taxon>Vibrionales</taxon>
        <taxon>Vibrionaceae</taxon>
        <taxon>Vibrio</taxon>
    </lineage>
</organism>
<evidence type="ECO:0000256" key="4">
    <source>
        <dbReference type="ARBA" id="ARBA00023136"/>
    </source>
</evidence>
<evidence type="ECO:0000256" key="1">
    <source>
        <dbReference type="ARBA" id="ARBA00004571"/>
    </source>
</evidence>
<dbReference type="InterPro" id="IPR050298">
    <property type="entry name" value="Gram-neg_bact_OMP"/>
</dbReference>
<comment type="caution">
    <text evidence="6">The sequence shown here is derived from an EMBL/GenBank/DDBJ whole genome shotgun (WGS) entry which is preliminary data.</text>
</comment>
<reference evidence="6 7" key="1">
    <citation type="submission" date="2018-08" db="EMBL/GenBank/DDBJ databases">
        <title>Vibrio isolated from the Eastern China Marginal Seas.</title>
        <authorList>
            <person name="Li Y."/>
        </authorList>
    </citation>
    <scope>NUCLEOTIDE SEQUENCE [LARGE SCALE GENOMIC DNA]</scope>
    <source>
        <strain evidence="6 7">BEI233</strain>
    </source>
</reference>
<feature type="domain" description="Porin" evidence="5">
    <location>
        <begin position="61"/>
        <end position="355"/>
    </location>
</feature>